<keyword evidence="3 7" id="KW-0547">Nucleotide-binding</keyword>
<dbReference type="SUPFAM" id="SSF56112">
    <property type="entry name" value="Protein kinase-like (PK-like)"/>
    <property type="match status" value="1"/>
</dbReference>
<dbReference type="SUPFAM" id="SSF48403">
    <property type="entry name" value="Ankyrin repeat"/>
    <property type="match status" value="1"/>
</dbReference>
<dbReference type="SMART" id="SM00220">
    <property type="entry name" value="S_TKc"/>
    <property type="match status" value="1"/>
</dbReference>
<feature type="binding site" evidence="7">
    <location>
        <position position="174"/>
    </location>
    <ligand>
        <name>ATP</name>
        <dbReference type="ChEBI" id="CHEBI:30616"/>
    </ligand>
</feature>
<dbReference type="SMART" id="SM00248">
    <property type="entry name" value="ANK"/>
    <property type="match status" value="3"/>
</dbReference>
<keyword evidence="2" id="KW-0808">Transferase</keyword>
<feature type="repeat" description="ANK" evidence="6">
    <location>
        <begin position="74"/>
        <end position="106"/>
    </location>
</feature>
<protein>
    <recommendedName>
        <fullName evidence="9">Protein kinase domain-containing protein</fullName>
    </recommendedName>
</protein>
<evidence type="ECO:0000256" key="1">
    <source>
        <dbReference type="ARBA" id="ARBA00022527"/>
    </source>
</evidence>
<name>A0A7M5V876_9CNID</name>
<dbReference type="Proteomes" id="UP000594262">
    <property type="component" value="Unplaced"/>
</dbReference>
<dbReference type="PROSITE" id="PS50011">
    <property type="entry name" value="PROTEIN_KINASE_DOM"/>
    <property type="match status" value="1"/>
</dbReference>
<dbReference type="PROSITE" id="PS00108">
    <property type="entry name" value="PROTEIN_KINASE_ST"/>
    <property type="match status" value="1"/>
</dbReference>
<dbReference type="RefSeq" id="XP_066912864.1">
    <property type="nucleotide sequence ID" value="XM_067056763.1"/>
</dbReference>
<dbReference type="PROSITE" id="PS50088">
    <property type="entry name" value="ANK_REPEAT"/>
    <property type="match status" value="1"/>
</dbReference>
<dbReference type="AlphaFoldDB" id="A0A7M5V876"/>
<keyword evidence="6" id="KW-0040">ANK repeat</keyword>
<dbReference type="InterPro" id="IPR002110">
    <property type="entry name" value="Ankyrin_rpt"/>
</dbReference>
<keyword evidence="1" id="KW-0723">Serine/threonine-protein kinase</keyword>
<evidence type="ECO:0000256" key="8">
    <source>
        <dbReference type="SAM" id="Coils"/>
    </source>
</evidence>
<dbReference type="GeneID" id="136800147"/>
<dbReference type="Pfam" id="PF00069">
    <property type="entry name" value="Pkinase"/>
    <property type="match status" value="1"/>
</dbReference>
<evidence type="ECO:0000256" key="7">
    <source>
        <dbReference type="PROSITE-ProRule" id="PRU10141"/>
    </source>
</evidence>
<dbReference type="InterPro" id="IPR000719">
    <property type="entry name" value="Prot_kinase_dom"/>
</dbReference>
<feature type="coiled-coil region" evidence="8">
    <location>
        <begin position="176"/>
        <end position="203"/>
    </location>
</feature>
<feature type="domain" description="Protein kinase" evidence="9">
    <location>
        <begin position="145"/>
        <end position="410"/>
    </location>
</feature>
<evidence type="ECO:0000259" key="9">
    <source>
        <dbReference type="PROSITE" id="PS50011"/>
    </source>
</evidence>
<evidence type="ECO:0000256" key="4">
    <source>
        <dbReference type="ARBA" id="ARBA00022777"/>
    </source>
</evidence>
<dbReference type="PRINTS" id="PR01415">
    <property type="entry name" value="ANKYRIN"/>
</dbReference>
<dbReference type="PRINTS" id="PR00109">
    <property type="entry name" value="TYRKINASE"/>
</dbReference>
<dbReference type="PANTHER" id="PTHR48016:SF56">
    <property type="entry name" value="MAPKK KINASE"/>
    <property type="match status" value="1"/>
</dbReference>
<evidence type="ECO:0000256" key="2">
    <source>
        <dbReference type="ARBA" id="ARBA00022679"/>
    </source>
</evidence>
<dbReference type="InterPro" id="IPR050538">
    <property type="entry name" value="MAP_kinase_kinase_kinase"/>
</dbReference>
<evidence type="ECO:0000313" key="10">
    <source>
        <dbReference type="EnsemblMetazoa" id="CLYHEMP005347.1"/>
    </source>
</evidence>
<proteinExistence type="predicted"/>
<dbReference type="PANTHER" id="PTHR48016">
    <property type="entry name" value="MAP KINASE KINASE KINASE SSK2-RELATED-RELATED"/>
    <property type="match status" value="1"/>
</dbReference>
<dbReference type="FunFam" id="1.10.510.10:FF:000071">
    <property type="entry name" value="Mitogen-activated protein kinase kinase kinase 3 isoform 2"/>
    <property type="match status" value="1"/>
</dbReference>
<dbReference type="CDD" id="cd06606">
    <property type="entry name" value="STKc_MAPKKK"/>
    <property type="match status" value="1"/>
</dbReference>
<dbReference type="GO" id="GO:0005524">
    <property type="term" value="F:ATP binding"/>
    <property type="evidence" value="ECO:0007669"/>
    <property type="project" value="UniProtKB-UniRule"/>
</dbReference>
<keyword evidence="4" id="KW-0418">Kinase</keyword>
<dbReference type="PROSITE" id="PS00107">
    <property type="entry name" value="PROTEIN_KINASE_ATP"/>
    <property type="match status" value="1"/>
</dbReference>
<dbReference type="PROSITE" id="PS50297">
    <property type="entry name" value="ANK_REP_REGION"/>
    <property type="match status" value="1"/>
</dbReference>
<dbReference type="Gene3D" id="1.25.40.20">
    <property type="entry name" value="Ankyrin repeat-containing domain"/>
    <property type="match status" value="1"/>
</dbReference>
<reference evidence="10" key="1">
    <citation type="submission" date="2021-01" db="UniProtKB">
        <authorList>
            <consortium name="EnsemblMetazoa"/>
        </authorList>
    </citation>
    <scope>IDENTIFICATION</scope>
</reference>
<dbReference type="InterPro" id="IPR001245">
    <property type="entry name" value="Ser-Thr/Tyr_kinase_cat_dom"/>
</dbReference>
<evidence type="ECO:0000256" key="6">
    <source>
        <dbReference type="PROSITE-ProRule" id="PRU00023"/>
    </source>
</evidence>
<keyword evidence="5 7" id="KW-0067">ATP-binding</keyword>
<keyword evidence="11" id="KW-1185">Reference proteome</keyword>
<dbReference type="InterPro" id="IPR008271">
    <property type="entry name" value="Ser/Thr_kinase_AS"/>
</dbReference>
<dbReference type="InterPro" id="IPR017441">
    <property type="entry name" value="Protein_kinase_ATP_BS"/>
</dbReference>
<dbReference type="EnsemblMetazoa" id="CLYHEMT005347.1">
    <property type="protein sequence ID" value="CLYHEMP005347.1"/>
    <property type="gene ID" value="CLYHEMG005347"/>
</dbReference>
<evidence type="ECO:0000256" key="3">
    <source>
        <dbReference type="ARBA" id="ARBA00022741"/>
    </source>
</evidence>
<keyword evidence="8" id="KW-0175">Coiled coil</keyword>
<dbReference type="InterPro" id="IPR036770">
    <property type="entry name" value="Ankyrin_rpt-contain_sf"/>
</dbReference>
<evidence type="ECO:0000313" key="11">
    <source>
        <dbReference type="Proteomes" id="UP000594262"/>
    </source>
</evidence>
<dbReference type="InterPro" id="IPR011009">
    <property type="entry name" value="Kinase-like_dom_sf"/>
</dbReference>
<dbReference type="Pfam" id="PF12796">
    <property type="entry name" value="Ank_2"/>
    <property type="match status" value="1"/>
</dbReference>
<dbReference type="GO" id="GO:0004674">
    <property type="term" value="F:protein serine/threonine kinase activity"/>
    <property type="evidence" value="ECO:0007669"/>
    <property type="project" value="UniProtKB-KW"/>
</dbReference>
<dbReference type="OrthoDB" id="434041at2759"/>
<accession>A0A7M5V876</accession>
<organism evidence="10 11">
    <name type="scientific">Clytia hemisphaerica</name>
    <dbReference type="NCBI Taxonomy" id="252671"/>
    <lineage>
        <taxon>Eukaryota</taxon>
        <taxon>Metazoa</taxon>
        <taxon>Cnidaria</taxon>
        <taxon>Hydrozoa</taxon>
        <taxon>Hydroidolina</taxon>
        <taxon>Leptothecata</taxon>
        <taxon>Obeliida</taxon>
        <taxon>Clytiidae</taxon>
        <taxon>Clytia</taxon>
    </lineage>
</organism>
<sequence length="554" mass="62066">MDSHSPMFNELIDAVKGADVELVKGLLQLGIADVCCKDQCGYTALHWASIYGKVEIAHALLNDSSCKIDTRDSGGYTALHLSIKHGHYDVLQLLLNYGANLNLKTRGGRMPEDLAMNYDLWDAINVLQKARKNKELQQREKPQKWKLGKLLGVGAFGQVYLGYDEESGKELAIKCVKTMGQRLSVIEKQVQELDNEIGVLRNLSHKNILRYYGFEKVKPSSMYIFMEYMPGGSMYALLQEKGGLNEDHLRMYTAQILEGVAYLHKNLVIHRDIKGANILLDSSLQNVRLADFGLSKKIERCSLMSDLQAVFGSPFWMAPEVVRATPNGNSYGRKADVWSIGCTIVEMLTTKPPFSQFEPMTAIYNIGAGRILPHIPQDVSENLHDMMQQCFKRDPRLRPSAQDLLNHPFIKKDRIASSANGGLVEHDEPCQGIRDSENNYMISQLIETSSEETLLSPVDSITDDSDIETSTMSTHSFPTSFSSQQNNKTSLVTNNLTMYSLTTEDFVNLEVDDVKELHCPTTSAKGKVSAVSKLFNLLLKSKQKTQQLLKLMLL</sequence>
<evidence type="ECO:0000256" key="5">
    <source>
        <dbReference type="ARBA" id="ARBA00022840"/>
    </source>
</evidence>
<dbReference type="Gene3D" id="1.10.510.10">
    <property type="entry name" value="Transferase(Phosphotransferase) domain 1"/>
    <property type="match status" value="1"/>
</dbReference>